<protein>
    <submittedName>
        <fullName evidence="1">Uncharacterized protein</fullName>
    </submittedName>
</protein>
<sequence length="57" mass="6441">MKAWMGLTMTALKPENGAPSYERSLESQHRCFDVESHPILVHRPPNRGLRVNPTLGN</sequence>
<proteinExistence type="predicted"/>
<organism evidence="1 2">
    <name type="scientific">Paenibacillus mucilaginosus 3016</name>
    <dbReference type="NCBI Taxonomy" id="1116391"/>
    <lineage>
        <taxon>Bacteria</taxon>
        <taxon>Bacillati</taxon>
        <taxon>Bacillota</taxon>
        <taxon>Bacilli</taxon>
        <taxon>Bacillales</taxon>
        <taxon>Paenibacillaceae</taxon>
        <taxon>Paenibacillus</taxon>
    </lineage>
</organism>
<dbReference type="RefSeq" id="WP_014372328.1">
    <property type="nucleotide sequence ID" value="NC_016935.1"/>
</dbReference>
<name>H6NMB6_9BACL</name>
<dbReference type="EMBL" id="CP003235">
    <property type="protein sequence ID" value="AFC33278.1"/>
    <property type="molecule type" value="Genomic_DNA"/>
</dbReference>
<dbReference type="AlphaFoldDB" id="H6NMB6"/>
<keyword evidence="2" id="KW-1185">Reference proteome</keyword>
<dbReference type="Proteomes" id="UP000007523">
    <property type="component" value="Chromosome"/>
</dbReference>
<evidence type="ECO:0000313" key="1">
    <source>
        <dbReference type="EMBL" id="AFC33278.1"/>
    </source>
</evidence>
<reference evidence="1 2" key="1">
    <citation type="journal article" date="2012" name="J. Bacteriol.">
        <title>Complete Genome Sequence of Paenibacillus mucilaginosus 3016, a Bacterium Functional as Microbial Fertilizer.</title>
        <authorList>
            <person name="Ma M."/>
            <person name="Wang Z."/>
            <person name="Li L."/>
            <person name="Jiang X."/>
            <person name="Guan D."/>
            <person name="Cao F."/>
            <person name="Chen H."/>
            <person name="Wang X."/>
            <person name="Shen D."/>
            <person name="Du B."/>
            <person name="Li J."/>
        </authorList>
    </citation>
    <scope>NUCLEOTIDE SEQUENCE [LARGE SCALE GENOMIC DNA]</scope>
    <source>
        <strain evidence="1 2">3016</strain>
    </source>
</reference>
<accession>H6NMB6</accession>
<evidence type="ECO:0000313" key="2">
    <source>
        <dbReference type="Proteomes" id="UP000007523"/>
    </source>
</evidence>
<dbReference type="HOGENOM" id="CLU_2992425_0_0_9"/>
<dbReference type="KEGG" id="pmq:PM3016_6665"/>
<gene>
    <name evidence="1" type="ORF">PM3016_6665</name>
</gene>